<evidence type="ECO:0000256" key="10">
    <source>
        <dbReference type="SAM" id="MobiDB-lite"/>
    </source>
</evidence>
<evidence type="ECO:0000256" key="1">
    <source>
        <dbReference type="ARBA" id="ARBA00004409"/>
    </source>
</evidence>
<evidence type="ECO:0000256" key="3">
    <source>
        <dbReference type="ARBA" id="ARBA00022448"/>
    </source>
</evidence>
<keyword evidence="3 9" id="KW-0813">Transport</keyword>
<reference evidence="12 13" key="1">
    <citation type="submission" date="2023-04" db="EMBL/GenBank/DDBJ databases">
        <title>Genome of Basidiobolus ranarum AG-B5.</title>
        <authorList>
            <person name="Stajich J.E."/>
            <person name="Carter-House D."/>
            <person name="Gryganskyi A."/>
        </authorList>
    </citation>
    <scope>NUCLEOTIDE SEQUENCE [LARGE SCALE GENOMIC DNA]</scope>
    <source>
        <strain evidence="12 13">AG-B5</strain>
    </source>
</reference>
<evidence type="ECO:0000256" key="6">
    <source>
        <dbReference type="ARBA" id="ARBA00022989"/>
    </source>
</evidence>
<dbReference type="EMBL" id="JASJQH010001734">
    <property type="protein sequence ID" value="KAK9760875.1"/>
    <property type="molecule type" value="Genomic_DNA"/>
</dbReference>
<feature type="transmembrane region" description="Helical" evidence="11">
    <location>
        <begin position="226"/>
        <end position="244"/>
    </location>
</feature>
<evidence type="ECO:0000313" key="12">
    <source>
        <dbReference type="EMBL" id="KAK9760875.1"/>
    </source>
</evidence>
<keyword evidence="6 11" id="KW-1133">Transmembrane helix</keyword>
<comment type="subunit">
    <text evidence="9">Component of several multiprotein Golgi SNARE complexes.</text>
</comment>
<name>A0ABR2WH85_9FUNG</name>
<evidence type="ECO:0000256" key="7">
    <source>
        <dbReference type="ARBA" id="ARBA00023034"/>
    </source>
</evidence>
<evidence type="ECO:0000256" key="4">
    <source>
        <dbReference type="ARBA" id="ARBA00022692"/>
    </source>
</evidence>
<dbReference type="InterPro" id="IPR023601">
    <property type="entry name" value="Golgi_SNAP_su1"/>
</dbReference>
<feature type="region of interest" description="Disordered" evidence="10">
    <location>
        <begin position="1"/>
        <end position="25"/>
    </location>
</feature>
<protein>
    <recommendedName>
        <fullName evidence="9">Golgi SNAP receptor complex member 1</fullName>
    </recommendedName>
</protein>
<comment type="function">
    <text evidence="9">Involved in transport from the ER to the Golgi apparatus as well as in intra-Golgi transport. It belongs to a super-family of proteins called t-SNAREs or soluble NSF (N-ethylmaleimide-sensitive factor) attachment protein receptor.</text>
</comment>
<gene>
    <name evidence="12" type="primary">GOS1</name>
    <name evidence="12" type="ORF">K7432_014672</name>
</gene>
<feature type="compositionally biased region" description="Polar residues" evidence="10">
    <location>
        <begin position="9"/>
        <end position="19"/>
    </location>
</feature>
<evidence type="ECO:0000313" key="13">
    <source>
        <dbReference type="Proteomes" id="UP001479436"/>
    </source>
</evidence>
<dbReference type="Pfam" id="PF12352">
    <property type="entry name" value="V-SNARE_C"/>
    <property type="match status" value="1"/>
</dbReference>
<evidence type="ECO:0000256" key="5">
    <source>
        <dbReference type="ARBA" id="ARBA00022927"/>
    </source>
</evidence>
<keyword evidence="7 9" id="KW-0333">Golgi apparatus</keyword>
<keyword evidence="5 9" id="KW-0653">Protein transport</keyword>
<evidence type="ECO:0000256" key="2">
    <source>
        <dbReference type="ARBA" id="ARBA00008473"/>
    </source>
</evidence>
<proteinExistence type="inferred from homology"/>
<evidence type="ECO:0000256" key="8">
    <source>
        <dbReference type="ARBA" id="ARBA00023136"/>
    </source>
</evidence>
<keyword evidence="4 11" id="KW-0812">Transmembrane</keyword>
<evidence type="ECO:0000256" key="9">
    <source>
        <dbReference type="PIRNR" id="PIRNR027109"/>
    </source>
</evidence>
<organism evidence="12 13">
    <name type="scientific">Basidiobolus ranarum</name>
    <dbReference type="NCBI Taxonomy" id="34480"/>
    <lineage>
        <taxon>Eukaryota</taxon>
        <taxon>Fungi</taxon>
        <taxon>Fungi incertae sedis</taxon>
        <taxon>Zoopagomycota</taxon>
        <taxon>Entomophthoromycotina</taxon>
        <taxon>Basidiobolomycetes</taxon>
        <taxon>Basidiobolales</taxon>
        <taxon>Basidiobolaceae</taxon>
        <taxon>Basidiobolus</taxon>
    </lineage>
</organism>
<accession>A0ABR2WH85</accession>
<dbReference type="Proteomes" id="UP001479436">
    <property type="component" value="Unassembled WGS sequence"/>
</dbReference>
<keyword evidence="9" id="KW-0931">ER-Golgi transport</keyword>
<keyword evidence="8 9" id="KW-0472">Membrane</keyword>
<dbReference type="PIRSF" id="PIRSF027109">
    <property type="entry name" value="Golgi_SNARE"/>
    <property type="match status" value="1"/>
</dbReference>
<dbReference type="PANTHER" id="PTHR21094:SF2">
    <property type="entry name" value="GOLGI SNAP RECEPTOR COMPLEX MEMBER 1"/>
    <property type="match status" value="1"/>
</dbReference>
<evidence type="ECO:0000256" key="11">
    <source>
        <dbReference type="SAM" id="Phobius"/>
    </source>
</evidence>
<comment type="similarity">
    <text evidence="2 9">Belongs to the GOSR1 family.</text>
</comment>
<comment type="subcellular location">
    <subcellularLocation>
        <location evidence="1">Golgi apparatus membrane</location>
        <topology evidence="1">Single-pass type IV membrane protein</topology>
    </subcellularLocation>
</comment>
<dbReference type="PANTHER" id="PTHR21094">
    <property type="entry name" value="GOS-28 SNARE- RELATED"/>
    <property type="match status" value="1"/>
</dbReference>
<comment type="caution">
    <text evidence="12">The sequence shown here is derived from an EMBL/GenBank/DDBJ whole genome shotgun (WGS) entry which is preliminary data.</text>
</comment>
<sequence>MSDDFLPKRNSSPANQPSLNKERTTWEELRKQARLIENDIDNKLLTYTELAKTSKKNSSSAELESQDDKQIRNVEKDIETLLNKLSNIVSTMDSIVNETEQSSVNPSMLHLLQRHRDILYDYNKEFKKTQTNVEATRRHQELLGGASGTRQHNDEFDQLLAERERIDNSSTMIDMTLEQAYNTQDSLIQQKGIIANAKQRMSSVTNQLPGINSLIGRIGRRKRRDTIIISFVIAICLFLLLMYIF</sequence>
<keyword evidence="13" id="KW-1185">Reference proteome</keyword>